<feature type="region of interest" description="Disordered" evidence="1">
    <location>
        <begin position="1"/>
        <end position="58"/>
    </location>
</feature>
<evidence type="ECO:0000313" key="2">
    <source>
        <dbReference type="EMBL" id="KAJ4349772.1"/>
    </source>
</evidence>
<keyword evidence="3" id="KW-1185">Reference proteome</keyword>
<accession>A0A9W8XHG4</accession>
<dbReference type="AlphaFoldDB" id="A0A9W8XHG4"/>
<evidence type="ECO:0000256" key="1">
    <source>
        <dbReference type="SAM" id="MobiDB-lite"/>
    </source>
</evidence>
<reference evidence="2" key="1">
    <citation type="submission" date="2022-10" db="EMBL/GenBank/DDBJ databases">
        <title>Tapping the CABI collections for fungal endophytes: first genome assemblies for Collariella, Neodidymelliopsis, Ascochyta clinopodiicola, Didymella pomorum, Didymosphaeria variabile, Neocosmospora piperis and Neocucurbitaria cava.</title>
        <authorList>
            <person name="Hill R."/>
        </authorList>
    </citation>
    <scope>NUCLEOTIDE SEQUENCE</scope>
    <source>
        <strain evidence="2">IMI 356815</strain>
    </source>
</reference>
<dbReference type="OrthoDB" id="4161589at2759"/>
<gene>
    <name evidence="2" type="ORF">N0V89_008390</name>
</gene>
<dbReference type="RefSeq" id="XP_056068702.1">
    <property type="nucleotide sequence ID" value="XM_056217146.1"/>
</dbReference>
<protein>
    <submittedName>
        <fullName evidence="2">Uncharacterized protein</fullName>
    </submittedName>
</protein>
<comment type="caution">
    <text evidence="2">The sequence shown here is derived from an EMBL/GenBank/DDBJ whole genome shotgun (WGS) entry which is preliminary data.</text>
</comment>
<name>A0A9W8XHG4_9PLEO</name>
<organism evidence="2 3">
    <name type="scientific">Didymosphaeria variabile</name>
    <dbReference type="NCBI Taxonomy" id="1932322"/>
    <lineage>
        <taxon>Eukaryota</taxon>
        <taxon>Fungi</taxon>
        <taxon>Dikarya</taxon>
        <taxon>Ascomycota</taxon>
        <taxon>Pezizomycotina</taxon>
        <taxon>Dothideomycetes</taxon>
        <taxon>Pleosporomycetidae</taxon>
        <taxon>Pleosporales</taxon>
        <taxon>Massarineae</taxon>
        <taxon>Didymosphaeriaceae</taxon>
        <taxon>Didymosphaeria</taxon>
    </lineage>
</organism>
<dbReference type="EMBL" id="JAPEUX010000006">
    <property type="protein sequence ID" value="KAJ4349772.1"/>
    <property type="molecule type" value="Genomic_DNA"/>
</dbReference>
<dbReference type="Proteomes" id="UP001140513">
    <property type="component" value="Unassembled WGS sequence"/>
</dbReference>
<dbReference type="GeneID" id="80911920"/>
<sequence length="112" mass="12056">MISLMPPESANSSPGEPSPEGRGREPDFTDKTGANYWYGGSLPNGLSNSLDADPSNPRMLRRASEAPTCNLGKPKNLEGACLIRKRSRNTLETLQREAGIAPLQTWLSASAE</sequence>
<feature type="compositionally biased region" description="Basic and acidic residues" evidence="1">
    <location>
        <begin position="19"/>
        <end position="30"/>
    </location>
</feature>
<evidence type="ECO:0000313" key="3">
    <source>
        <dbReference type="Proteomes" id="UP001140513"/>
    </source>
</evidence>
<proteinExistence type="predicted"/>